<proteinExistence type="predicted"/>
<protein>
    <submittedName>
        <fullName evidence="1">Uncharacterized protein</fullName>
    </submittedName>
</protein>
<dbReference type="Proteomes" id="UP000077428">
    <property type="component" value="Unassembled WGS sequence"/>
</dbReference>
<reference evidence="2" key="1">
    <citation type="journal article" date="2016" name="Genome Announc.">
        <title>Draft Genome Sequences of Methanobrevibacter curvatus DSM11111, Methanobrevibacter cuticularis DSM11139, Methanobrevibacter filiformis DSM11501, and Methanobrevibacter oralis DSM7256.</title>
        <authorList>
            <person name="Poehlein A."/>
            <person name="Seedorf H."/>
        </authorList>
    </citation>
    <scope>NUCLEOTIDE SEQUENCE [LARGE SCALE GENOMIC DNA]</scope>
    <source>
        <strain evidence="2">DSM 7256 / JCM 30027 / ZR</strain>
    </source>
</reference>
<keyword evidence="2" id="KW-1185">Reference proteome</keyword>
<sequence>MNEDIIDGIYNDPDRPGLYKGYSVLAGDTSICDAP</sequence>
<evidence type="ECO:0000313" key="2">
    <source>
        <dbReference type="Proteomes" id="UP000077428"/>
    </source>
</evidence>
<name>A0A162FI33_METOA</name>
<dbReference type="AlphaFoldDB" id="A0A162FI33"/>
<dbReference type="PATRIC" id="fig|66851.6.peg.2071"/>
<accession>A0A162FI33</accession>
<dbReference type="EMBL" id="LWMU01000122">
    <property type="protein sequence ID" value="KZX10290.1"/>
    <property type="molecule type" value="Genomic_DNA"/>
</dbReference>
<gene>
    <name evidence="1" type="ORF">MBORA_18910</name>
</gene>
<comment type="caution">
    <text evidence="1">The sequence shown here is derived from an EMBL/GenBank/DDBJ whole genome shotgun (WGS) entry which is preliminary data.</text>
</comment>
<organism evidence="1 2">
    <name type="scientific">Methanobrevibacter oralis</name>
    <dbReference type="NCBI Taxonomy" id="66851"/>
    <lineage>
        <taxon>Archaea</taxon>
        <taxon>Methanobacteriati</taxon>
        <taxon>Methanobacteriota</taxon>
        <taxon>Methanomada group</taxon>
        <taxon>Methanobacteria</taxon>
        <taxon>Methanobacteriales</taxon>
        <taxon>Methanobacteriaceae</taxon>
        <taxon>Methanobrevibacter</taxon>
    </lineage>
</organism>
<evidence type="ECO:0000313" key="1">
    <source>
        <dbReference type="EMBL" id="KZX10290.1"/>
    </source>
</evidence>